<comment type="caution">
    <text evidence="2">The sequence shown here is derived from an EMBL/GenBank/DDBJ whole genome shotgun (WGS) entry which is preliminary data.</text>
</comment>
<dbReference type="SUPFAM" id="SSF53335">
    <property type="entry name" value="S-adenosyl-L-methionine-dependent methyltransferases"/>
    <property type="match status" value="1"/>
</dbReference>
<proteinExistence type="predicted"/>
<dbReference type="InterPro" id="IPR029063">
    <property type="entry name" value="SAM-dependent_MTases_sf"/>
</dbReference>
<keyword evidence="3" id="KW-1185">Reference proteome</keyword>
<organism evidence="2 3">
    <name type="scientific">Novacetimonas pomaceti</name>
    <dbReference type="NCBI Taxonomy" id="2021998"/>
    <lineage>
        <taxon>Bacteria</taxon>
        <taxon>Pseudomonadati</taxon>
        <taxon>Pseudomonadota</taxon>
        <taxon>Alphaproteobacteria</taxon>
        <taxon>Acetobacterales</taxon>
        <taxon>Acetobacteraceae</taxon>
        <taxon>Novacetimonas</taxon>
    </lineage>
</organism>
<dbReference type="Gene3D" id="3.40.50.150">
    <property type="entry name" value="Vaccinia Virus protein VP39"/>
    <property type="match status" value="1"/>
</dbReference>
<sequence>MNGGEDARRLPSPSGAAAGDMPVAAAYLAAPGFEAPLEHELHRQGVDVTWHGRLALTSAPPVRSAWALETWTAPRICDVSSIKGAARDLRAIQRNWAGYAPDLHRRSALIAQNLPPLSARPLVFPSLPPQGHLGAWTLLSADRMLLSPRKTSPFVNGEVHFVEDRQGPPSRAYLKLWEAFTRLGRWPGRGETCLDLGASPGGWTWVAARCGAEVIAVDRADLDPRVAAMAGVSTRRESAFGLDPATLPPVDWLLSDIIAYPARLLGLARRWIESGRAARMVLTIKFQGETDHDTAEQFAALPGGTVRHLWNNKHELTFFWTREGTPQVA</sequence>
<dbReference type="Pfam" id="PF01728">
    <property type="entry name" value="FtsJ"/>
    <property type="match status" value="1"/>
</dbReference>
<dbReference type="PANTHER" id="PTHR37524">
    <property type="entry name" value="RIBOSOMAL RNA LARGE SUBUNIT METHYLTRANSFERASE M"/>
    <property type="match status" value="1"/>
</dbReference>
<dbReference type="InterPro" id="IPR002877">
    <property type="entry name" value="RNA_MeTrfase_FtsJ_dom"/>
</dbReference>
<dbReference type="EMBL" id="PRCW01000064">
    <property type="protein sequence ID" value="PYD47680.1"/>
    <property type="molecule type" value="Genomic_DNA"/>
</dbReference>
<dbReference type="Proteomes" id="UP000248116">
    <property type="component" value="Unassembled WGS sequence"/>
</dbReference>
<evidence type="ECO:0000313" key="2">
    <source>
        <dbReference type="EMBL" id="PYD47680.1"/>
    </source>
</evidence>
<evidence type="ECO:0000259" key="1">
    <source>
        <dbReference type="Pfam" id="PF01728"/>
    </source>
</evidence>
<accession>A0ABX5P1M7</accession>
<protein>
    <recommendedName>
        <fullName evidence="1">Ribosomal RNA methyltransferase FtsJ domain-containing protein</fullName>
    </recommendedName>
</protein>
<evidence type="ECO:0000313" key="3">
    <source>
        <dbReference type="Proteomes" id="UP000248116"/>
    </source>
</evidence>
<reference evidence="2 3" key="1">
    <citation type="submission" date="2018-02" db="EMBL/GenBank/DDBJ databases">
        <authorList>
            <person name="Skraban J."/>
            <person name="Trcek J."/>
        </authorList>
    </citation>
    <scope>NUCLEOTIDE SEQUENCE [LARGE SCALE GENOMIC DNA]</scope>
    <source>
        <strain evidence="2 3">AV446</strain>
    </source>
</reference>
<gene>
    <name evidence="2" type="ORF">C3920_08640</name>
</gene>
<name>A0ABX5P1M7_9PROT</name>
<feature type="domain" description="Ribosomal RNA methyltransferase FtsJ" evidence="1">
    <location>
        <begin position="170"/>
        <end position="257"/>
    </location>
</feature>
<dbReference type="PANTHER" id="PTHR37524:SF2">
    <property type="entry name" value="RIBOSOMAL RNA METHYLTRANSFERASE FTSJ DOMAIN-CONTAINING PROTEIN"/>
    <property type="match status" value="1"/>
</dbReference>